<sequence length="829" mass="95528">MNMLSKKAHNSEVCKVICRENFLDLSPHGQTKINFSETPKQTLKRPINEEAPSDVFSKKQSKTTSNIFLDNDNTGKYFSASLNKIAQDVCVIKQNVEKIVESNERKQNTCNTKPETNDDVNMNENIEILIAKATLARSIKESAGFTFDEEKEELSCSVCGTVDSNNDDNSSKLRTTGIFKYEKLTGMIFTPEENLPDKFQNLKKHVKRHVKQSTAHIENRQSQIEKQKEAEAKKTKNYETGMNLGCICYKLYVKGHPFTDYEEDVLILKQAKANIGNINHSSKFPPAFLPYVTKEVQSRIKQFITSKLQQTGHKPPLALSPDKATYKHRSRQFLAGVTISPGDNFLEVISFGQPIVKYGSTTSALSKNMKEGFDALGVEGCQIESTVFDGVYFHIRIQKYFDAIYGLHERDILYSYDTLHKSGLVDTHLCKKEEFKWVVSNTDICQKLFRMFNWGSNYEKLVVATALWKLHLTSLVGFSETRCSRIDQARELKGKILNVHFLLNLSGLADAYEQFGAVVNVAQMVQLLPHERYEMFMEAKIRCLWPLNHEDKKTLKDKNEIRVVCETAPSGWRLHKDCINEIPKLYECHQRDSNKVIVRLPESALKKQYTKFLRRLEKLTVKYKPAELESLDPKELIKNFFDPADKLFEEIEMVMQAITVSAVKQSCESVLESMVSKYGHHFSSQRNMAEDTTNNAFFVAVNGPSLGHCNNVVKAAMDRYWKSKQRQDWHFYKTTVLEQLKDLMEVQRSAAYRTTWSKTWIQKRQGHSVYVTLLWELQGYDPEAFRQYPRLDVNSFNDVLRMVGPFIHKETVMKQVFVPKRDSELPYVF</sequence>
<evidence type="ECO:0000313" key="1">
    <source>
        <dbReference type="EMBL" id="CAB4009077.1"/>
    </source>
</evidence>
<dbReference type="EMBL" id="CACRXK020006328">
    <property type="protein sequence ID" value="CAB4009077.1"/>
    <property type="molecule type" value="Genomic_DNA"/>
</dbReference>
<reference evidence="1" key="1">
    <citation type="submission" date="2020-04" db="EMBL/GenBank/DDBJ databases">
        <authorList>
            <person name="Alioto T."/>
            <person name="Alioto T."/>
            <person name="Gomez Garrido J."/>
        </authorList>
    </citation>
    <scope>NUCLEOTIDE SEQUENCE</scope>
    <source>
        <strain evidence="1">A484AB</strain>
    </source>
</reference>
<dbReference type="OrthoDB" id="10072349at2759"/>
<evidence type="ECO:0000313" key="2">
    <source>
        <dbReference type="Proteomes" id="UP001152795"/>
    </source>
</evidence>
<keyword evidence="2" id="KW-1185">Reference proteome</keyword>
<gene>
    <name evidence="1" type="ORF">PACLA_8A063147</name>
</gene>
<protein>
    <submittedName>
        <fullName evidence="1">Uncharacterized protein</fullName>
    </submittedName>
</protein>
<accession>A0A7D9IGP5</accession>
<dbReference type="Proteomes" id="UP001152795">
    <property type="component" value="Unassembled WGS sequence"/>
</dbReference>
<comment type="caution">
    <text evidence="1">The sequence shown here is derived from an EMBL/GenBank/DDBJ whole genome shotgun (WGS) entry which is preliminary data.</text>
</comment>
<name>A0A7D9IGP5_PARCT</name>
<dbReference type="AlphaFoldDB" id="A0A7D9IGP5"/>
<proteinExistence type="predicted"/>
<organism evidence="1 2">
    <name type="scientific">Paramuricea clavata</name>
    <name type="common">Red gorgonian</name>
    <name type="synonym">Violescent sea-whip</name>
    <dbReference type="NCBI Taxonomy" id="317549"/>
    <lineage>
        <taxon>Eukaryota</taxon>
        <taxon>Metazoa</taxon>
        <taxon>Cnidaria</taxon>
        <taxon>Anthozoa</taxon>
        <taxon>Octocorallia</taxon>
        <taxon>Malacalcyonacea</taxon>
        <taxon>Plexauridae</taxon>
        <taxon>Paramuricea</taxon>
    </lineage>
</organism>